<dbReference type="OMA" id="THKHEPP"/>
<dbReference type="InterPro" id="IPR006224">
    <property type="entry name" value="PsdUridine_synth_RluA-like_CS"/>
</dbReference>
<dbReference type="GO" id="GO:0031119">
    <property type="term" value="P:tRNA pseudouridine synthesis"/>
    <property type="evidence" value="ECO:0007669"/>
    <property type="project" value="EnsemblFungi"/>
</dbReference>
<dbReference type="GO" id="GO:0005739">
    <property type="term" value="C:mitochondrion"/>
    <property type="evidence" value="ECO:0007669"/>
    <property type="project" value="EnsemblFungi"/>
</dbReference>
<organism evidence="2 3">
    <name type="scientific">Tetrapisispora phaffii (strain ATCC 24235 / CBS 4417 / NBRC 1672 / NRRL Y-8282 / UCD 70-5)</name>
    <name type="common">Yeast</name>
    <name type="synonym">Fabospora phaffii</name>
    <dbReference type="NCBI Taxonomy" id="1071381"/>
    <lineage>
        <taxon>Eukaryota</taxon>
        <taxon>Fungi</taxon>
        <taxon>Dikarya</taxon>
        <taxon>Ascomycota</taxon>
        <taxon>Saccharomycotina</taxon>
        <taxon>Saccharomycetes</taxon>
        <taxon>Saccharomycetales</taxon>
        <taxon>Saccharomycetaceae</taxon>
        <taxon>Tetrapisispora</taxon>
    </lineage>
</organism>
<dbReference type="Pfam" id="PF00849">
    <property type="entry name" value="PseudoU_synth_2"/>
    <property type="match status" value="1"/>
</dbReference>
<dbReference type="Gene3D" id="3.30.2350.10">
    <property type="entry name" value="Pseudouridine synthase"/>
    <property type="match status" value="1"/>
</dbReference>
<dbReference type="AlphaFoldDB" id="G8BNQ7"/>
<dbReference type="InterPro" id="IPR020103">
    <property type="entry name" value="PsdUridine_synth_cat_dom_sf"/>
</dbReference>
<dbReference type="eggNOG" id="KOG1919">
    <property type="taxonomic scope" value="Eukaryota"/>
</dbReference>
<dbReference type="InterPro" id="IPR006145">
    <property type="entry name" value="PsdUridine_synth_RsuA/RluA"/>
</dbReference>
<evidence type="ECO:0000259" key="1">
    <source>
        <dbReference type="Pfam" id="PF00849"/>
    </source>
</evidence>
<keyword evidence="3" id="KW-1185">Reference proteome</keyword>
<dbReference type="PANTHER" id="PTHR21600">
    <property type="entry name" value="MITOCHONDRIAL RNA PSEUDOURIDINE SYNTHASE"/>
    <property type="match status" value="1"/>
</dbReference>
<dbReference type="GO" id="GO:0009982">
    <property type="term" value="F:pseudouridine synthase activity"/>
    <property type="evidence" value="ECO:0007669"/>
    <property type="project" value="EnsemblFungi"/>
</dbReference>
<dbReference type="InterPro" id="IPR050188">
    <property type="entry name" value="RluA_PseudoU_synthase"/>
</dbReference>
<dbReference type="PROSITE" id="PS01129">
    <property type="entry name" value="PSI_RLU"/>
    <property type="match status" value="1"/>
</dbReference>
<evidence type="ECO:0000313" key="3">
    <source>
        <dbReference type="Proteomes" id="UP000005666"/>
    </source>
</evidence>
<reference evidence="2 3" key="1">
    <citation type="journal article" date="2011" name="Proc. Natl. Acad. Sci. U.S.A.">
        <title>Evolutionary erosion of yeast sex chromosomes by mating-type switching accidents.</title>
        <authorList>
            <person name="Gordon J.L."/>
            <person name="Armisen D."/>
            <person name="Proux-Wera E."/>
            <person name="Oheigeartaigh S.S."/>
            <person name="Byrne K.P."/>
            <person name="Wolfe K.H."/>
        </authorList>
    </citation>
    <scope>NUCLEOTIDE SEQUENCE [LARGE SCALE GENOMIC DNA]</scope>
    <source>
        <strain evidence="3">ATCC 24235 / CBS 4417 / NBRC 1672 / NRRL Y-8282 / UCD 70-5</strain>
    </source>
</reference>
<dbReference type="HOGENOM" id="CLU_016902_12_1_1"/>
<dbReference type="KEGG" id="tpf:TPHA_0A04620"/>
<dbReference type="CDD" id="cd02557">
    <property type="entry name" value="PseudoU_synth_ScRIB2"/>
    <property type="match status" value="1"/>
</dbReference>
<dbReference type="STRING" id="1071381.G8BNQ7"/>
<dbReference type="PANTHER" id="PTHR21600:SF42">
    <property type="entry name" value="TRNA PSEUDOURIDINE(31) SYNTHASE"/>
    <property type="match status" value="1"/>
</dbReference>
<dbReference type="GO" id="GO:0003723">
    <property type="term" value="F:RNA binding"/>
    <property type="evidence" value="ECO:0007669"/>
    <property type="project" value="InterPro"/>
</dbReference>
<dbReference type="GeneID" id="11532738"/>
<sequence>MPLEVVYTNGLRKLKPYYSTRNTFAKGRWLGKTLLEVLVKEFKTFTEQHYIDGITKGLYTIYRDGELLAADDVLHSRIQNKDIVETRFHKHEPPVKQWCTELIENNDRQGRVAGIDLIYEDDNLFIIDKPNGIPVHPTGQFYKNTLTEIFKTHGKTVSPCYRIDKVTSGLLIFAKNQVAASDIQTKISERTMNKYYFARVKGKFPGTLSNIFGDSYNISDIIQQDPVIENSSIYTVELKKGSLAAFSPTREAVTHFYPIKYYPDCDHSVVLCKPLTGRTHQIRIHLARLGFPIVNDPFYNINNTKFRRRSKFLLDYKERESIDKLKLQNIFNQFVEETAEQKSNSISNEQGSKCLECGINLLDDSSISELEIYLHAWCYSNKDNTFEYKTKIPEWA</sequence>
<dbReference type="GO" id="GO:0000455">
    <property type="term" value="P:enzyme-directed rRNA pseudouridine synthesis"/>
    <property type="evidence" value="ECO:0007669"/>
    <property type="project" value="TreeGrafter"/>
</dbReference>
<dbReference type="Proteomes" id="UP000005666">
    <property type="component" value="Chromosome 1"/>
</dbReference>
<dbReference type="RefSeq" id="XP_003683969.1">
    <property type="nucleotide sequence ID" value="XM_003683921.1"/>
</dbReference>
<name>G8BNQ7_TETPH</name>
<dbReference type="EMBL" id="HE612856">
    <property type="protein sequence ID" value="CCE61535.1"/>
    <property type="molecule type" value="Genomic_DNA"/>
</dbReference>
<evidence type="ECO:0000313" key="2">
    <source>
        <dbReference type="EMBL" id="CCE61535.1"/>
    </source>
</evidence>
<protein>
    <recommendedName>
        <fullName evidence="1">Pseudouridine synthase RsuA/RluA-like domain-containing protein</fullName>
    </recommendedName>
</protein>
<proteinExistence type="predicted"/>
<dbReference type="OrthoDB" id="424794at2759"/>
<feature type="domain" description="Pseudouridine synthase RsuA/RluA-like" evidence="1">
    <location>
        <begin position="123"/>
        <end position="287"/>
    </location>
</feature>
<dbReference type="SUPFAM" id="SSF55120">
    <property type="entry name" value="Pseudouridine synthase"/>
    <property type="match status" value="1"/>
</dbReference>
<accession>G8BNQ7</accession>
<gene>
    <name evidence="2" type="primary">TPHA0A04620</name>
    <name evidence="2" type="ordered locus">TPHA_0A04620</name>
</gene>